<dbReference type="Pfam" id="PF02319">
    <property type="entry name" value="WHD_E2F_TDP"/>
    <property type="match status" value="2"/>
</dbReference>
<dbReference type="GO" id="GO:0045935">
    <property type="term" value="P:positive regulation of nucleobase-containing compound metabolic process"/>
    <property type="evidence" value="ECO:0007669"/>
    <property type="project" value="UniProtKB-ARBA"/>
</dbReference>
<keyword evidence="15" id="KW-1185">Reference proteome</keyword>
<feature type="region of interest" description="Disordered" evidence="13">
    <location>
        <begin position="585"/>
        <end position="627"/>
    </location>
</feature>
<keyword evidence="8 12" id="KW-0539">Nucleus</keyword>
<dbReference type="GO" id="GO:0010604">
    <property type="term" value="P:positive regulation of macromolecule metabolic process"/>
    <property type="evidence" value="ECO:0007669"/>
    <property type="project" value="UniProtKB-ARBA"/>
</dbReference>
<comment type="subcellular location">
    <subcellularLocation>
        <location evidence="1 12">Nucleus</location>
    </subcellularLocation>
</comment>
<dbReference type="PANTHER" id="PTHR12081">
    <property type="entry name" value="TRANSCRIPTION FACTOR E2F"/>
    <property type="match status" value="1"/>
</dbReference>
<feature type="compositionally biased region" description="Basic and acidic residues" evidence="13">
    <location>
        <begin position="658"/>
        <end position="670"/>
    </location>
</feature>
<dbReference type="CTD" id="79733"/>
<keyword evidence="6" id="KW-0010">Activator</keyword>
<dbReference type="Proteomes" id="UP000515159">
    <property type="component" value="Chromosome 19"/>
</dbReference>
<evidence type="ECO:0000313" key="15">
    <source>
        <dbReference type="Proteomes" id="UP000515159"/>
    </source>
</evidence>
<gene>
    <name evidence="16 17" type="primary">E2F8</name>
</gene>
<dbReference type="SUPFAM" id="SSF46785">
    <property type="entry name" value="Winged helix' DNA-binding domain"/>
    <property type="match status" value="2"/>
</dbReference>
<feature type="domain" description="E2F/DP family winged-helix DNA-binding" evidence="14">
    <location>
        <begin position="127"/>
        <end position="196"/>
    </location>
</feature>
<dbReference type="GeneID" id="117351976"/>
<feature type="region of interest" description="Disordered" evidence="13">
    <location>
        <begin position="652"/>
        <end position="675"/>
    </location>
</feature>
<evidence type="ECO:0000256" key="4">
    <source>
        <dbReference type="ARBA" id="ARBA00023015"/>
    </source>
</evidence>
<evidence type="ECO:0000256" key="3">
    <source>
        <dbReference type="ARBA" id="ARBA00022491"/>
    </source>
</evidence>
<evidence type="ECO:0000256" key="13">
    <source>
        <dbReference type="SAM" id="MobiDB-lite"/>
    </source>
</evidence>
<dbReference type="SMART" id="SM01372">
    <property type="entry name" value="E2F_TDP"/>
    <property type="match status" value="2"/>
</dbReference>
<dbReference type="FunFam" id="1.10.10.10:FF:000100">
    <property type="entry name" value="E2F transcription factor 8"/>
    <property type="match status" value="1"/>
</dbReference>
<dbReference type="GO" id="GO:0090575">
    <property type="term" value="C:RNA polymerase II transcription regulator complex"/>
    <property type="evidence" value="ECO:0007669"/>
    <property type="project" value="TreeGrafter"/>
</dbReference>
<keyword evidence="3" id="KW-0678">Repressor</keyword>
<dbReference type="FunFam" id="1.10.10.10:FF:000073">
    <property type="entry name" value="E2F transcription factor 8"/>
    <property type="match status" value="1"/>
</dbReference>
<evidence type="ECO:0000256" key="7">
    <source>
        <dbReference type="ARBA" id="ARBA00023163"/>
    </source>
</evidence>
<dbReference type="KEGG" id="gsh:117351976"/>
<dbReference type="AlphaFoldDB" id="A0A6P8P3W6"/>
<dbReference type="InterPro" id="IPR036388">
    <property type="entry name" value="WH-like_DNA-bd_sf"/>
</dbReference>
<evidence type="ECO:0000256" key="10">
    <source>
        <dbReference type="ARBA" id="ARBA00039673"/>
    </source>
</evidence>
<accession>A0A6P8P3W6</accession>
<feature type="region of interest" description="Disordered" evidence="13">
    <location>
        <begin position="412"/>
        <end position="440"/>
    </location>
</feature>
<name>A0A6P8P3W6_GEOSA</name>
<sequence>MICFYTKCNQLADEIMEMHDKENIFFEPYKKTLHTPLKQSSTSCSVLGEIQLDTGPLTTPTKPIEMPGEPWTPTANLKMLISAASPEIRNREQQLELSSNGSDVLDAKDNLHEHLSGDECEKTQPSRKEKSLGLLCHKFLARYPNYPNPAVNNEICLDEVAEELNVERRRIYDIVNVLESLHMVSRLAKNRYTWHGRHNLSQTFGTLKRAGEENRYAEQMNEIKKREKEHEMDSDREKSQEMTSDPPLIEGHGDMCFVELPGMEFRAASVNSRKEKSLRVMSQKFVMLFLVSKPQIVSLEVAAKILIGEDNIEDLDKSKFKTKIRRLYDIANVLSSLDLIKKVHVTEEKGRKPAFKWMGPDDFPDDTNTVPALLPPRATELKTAKEQCAKNLFPSSGKQSFTRHPSLVKLAKRIESDRRKINSAPTSPTKTNEKSDTGLKSFPSKMAQLAAICKLQLEEQSQQLKRKANAQLSKSTLPCKTASLESLCQSDSSSPPSPRSSPLFPPEQLLPVAHTELAQAVPVMLPYTRSGTPYVLYIHPSQVTMPNRSPEAHCSPCADGAESQSALKGNCEVVIGAIDGRLAKNQSKSESLAPSVKNESRPEKCLKRLQSPEDTSLAKIPKGDSAKTDDILGPLLPSGYLIPLSHLASLGSEPSLPGEEKADASPENKLFHSPSTGVRPIPASDLPAIAVPSLHVTPLNLMVSPGSFAALPVLSGASPPFASNHSAPHTPNPAILNFTLQHLGLLSPQMQVSASPGPVTLSPRIESGDPISEDLSVFKHVSPDPGHNQLIGQPITMIALQQANMAVTPKGLRPAHENFFRTPGGLSTISGLSSPSADSAAAHKISLGTFIPQRKLEVATEVMF</sequence>
<dbReference type="GO" id="GO:0000981">
    <property type="term" value="F:DNA-binding transcription factor activity, RNA polymerase II-specific"/>
    <property type="evidence" value="ECO:0007669"/>
    <property type="project" value="TreeGrafter"/>
</dbReference>
<keyword evidence="5 12" id="KW-0238">DNA-binding</keyword>
<keyword evidence="7 12" id="KW-0804">Transcription</keyword>
<organism evidence="15 16">
    <name type="scientific">Geotrypetes seraphini</name>
    <name type="common">Gaboon caecilian</name>
    <name type="synonym">Caecilia seraphini</name>
    <dbReference type="NCBI Taxonomy" id="260995"/>
    <lineage>
        <taxon>Eukaryota</taxon>
        <taxon>Metazoa</taxon>
        <taxon>Chordata</taxon>
        <taxon>Craniata</taxon>
        <taxon>Vertebrata</taxon>
        <taxon>Euteleostomi</taxon>
        <taxon>Amphibia</taxon>
        <taxon>Gymnophiona</taxon>
        <taxon>Geotrypetes</taxon>
    </lineage>
</organism>
<feature type="region of interest" description="Disordered" evidence="13">
    <location>
        <begin position="487"/>
        <end position="506"/>
    </location>
</feature>
<dbReference type="OrthoDB" id="5318at2759"/>
<evidence type="ECO:0000256" key="9">
    <source>
        <dbReference type="ARBA" id="ARBA00023306"/>
    </source>
</evidence>
<keyword evidence="4 12" id="KW-0805">Transcription regulation</keyword>
<feature type="compositionally biased region" description="Pro residues" evidence="13">
    <location>
        <begin position="495"/>
        <end position="505"/>
    </location>
</feature>
<dbReference type="InterPro" id="IPR015633">
    <property type="entry name" value="E2F"/>
</dbReference>
<comment type="function">
    <text evidence="11">Atypical E2F transcription factor that participates in various processes such as angiogenesis and polyploidization of specialized cells. Mainly acts as a transcription repressor that binds DNA independently of DP proteins and specifically recognizes the E2 recognition site 5'-TTTC[CG]CGC-3'. Directly represses transcription of classical E2F transcription factors such as e2f1. Acts as a regulator of S-phase by recognizing and binding the E2-related site 5'-TTCCCGCC-3' and mediating repression of G1/S-regulated genes. Acts as a promoter of sprouting angiogenesis, possibly by acting as a transcription activator.</text>
</comment>
<evidence type="ECO:0000256" key="5">
    <source>
        <dbReference type="ARBA" id="ARBA00023125"/>
    </source>
</evidence>
<protein>
    <recommendedName>
        <fullName evidence="10">Transcription factor E2F8</fullName>
    </recommendedName>
</protein>
<dbReference type="InterPro" id="IPR003316">
    <property type="entry name" value="E2F_WHTH_DNA-bd_dom"/>
</dbReference>
<feature type="region of interest" description="Disordered" evidence="13">
    <location>
        <begin position="222"/>
        <end position="246"/>
    </location>
</feature>
<evidence type="ECO:0000313" key="16">
    <source>
        <dbReference type="RefSeq" id="XP_033783792.1"/>
    </source>
</evidence>
<evidence type="ECO:0000313" key="17">
    <source>
        <dbReference type="RefSeq" id="XP_033783793.1"/>
    </source>
</evidence>
<evidence type="ECO:0000259" key="14">
    <source>
        <dbReference type="SMART" id="SM01372"/>
    </source>
</evidence>
<evidence type="ECO:0000256" key="2">
    <source>
        <dbReference type="ARBA" id="ARBA00010940"/>
    </source>
</evidence>
<comment type="similarity">
    <text evidence="2 12">Belongs to the E2F/DP family.</text>
</comment>
<feature type="domain" description="E2F/DP family winged-helix DNA-binding" evidence="14">
    <location>
        <begin position="273"/>
        <end position="359"/>
    </location>
</feature>
<evidence type="ECO:0000256" key="6">
    <source>
        <dbReference type="ARBA" id="ARBA00023159"/>
    </source>
</evidence>
<reference evidence="16 17" key="1">
    <citation type="submission" date="2025-04" db="UniProtKB">
        <authorList>
            <consortium name="RefSeq"/>
        </authorList>
    </citation>
    <scope>IDENTIFICATION</scope>
</reference>
<evidence type="ECO:0000256" key="8">
    <source>
        <dbReference type="ARBA" id="ARBA00023242"/>
    </source>
</evidence>
<dbReference type="PANTHER" id="PTHR12081:SF40">
    <property type="entry name" value="TRANSCRIPTION FACTOR E2F8"/>
    <property type="match status" value="1"/>
</dbReference>
<dbReference type="GO" id="GO:0045892">
    <property type="term" value="P:negative regulation of DNA-templated transcription"/>
    <property type="evidence" value="ECO:0007669"/>
    <property type="project" value="UniProtKB-ARBA"/>
</dbReference>
<dbReference type="GO" id="GO:0002040">
    <property type="term" value="P:sprouting angiogenesis"/>
    <property type="evidence" value="ECO:0007669"/>
    <property type="project" value="UniProtKB-ARBA"/>
</dbReference>
<dbReference type="Gene3D" id="1.10.10.10">
    <property type="entry name" value="Winged helix-like DNA-binding domain superfamily/Winged helix DNA-binding domain"/>
    <property type="match status" value="2"/>
</dbReference>
<dbReference type="InterPro" id="IPR036390">
    <property type="entry name" value="WH_DNA-bd_sf"/>
</dbReference>
<dbReference type="RefSeq" id="XP_033783792.1">
    <property type="nucleotide sequence ID" value="XM_033927901.1"/>
</dbReference>
<dbReference type="GO" id="GO:0000978">
    <property type="term" value="F:RNA polymerase II cis-regulatory region sequence-specific DNA binding"/>
    <property type="evidence" value="ECO:0007669"/>
    <property type="project" value="InterPro"/>
</dbReference>
<keyword evidence="9" id="KW-0131">Cell cycle</keyword>
<proteinExistence type="inferred from homology"/>
<dbReference type="RefSeq" id="XP_033783793.1">
    <property type="nucleotide sequence ID" value="XM_033927902.1"/>
</dbReference>
<feature type="compositionally biased region" description="Basic and acidic residues" evidence="13">
    <location>
        <begin position="222"/>
        <end position="240"/>
    </location>
</feature>
<evidence type="ECO:0000256" key="12">
    <source>
        <dbReference type="RuleBase" id="RU003796"/>
    </source>
</evidence>
<evidence type="ECO:0000256" key="1">
    <source>
        <dbReference type="ARBA" id="ARBA00004123"/>
    </source>
</evidence>
<evidence type="ECO:0000256" key="11">
    <source>
        <dbReference type="ARBA" id="ARBA00053161"/>
    </source>
</evidence>